<dbReference type="STRING" id="340099.Teth39_1412"/>
<dbReference type="HOGENOM" id="CLU_3174244_0_0_9"/>
<dbReference type="Proteomes" id="UP000002156">
    <property type="component" value="Chromosome"/>
</dbReference>
<dbReference type="SUPFAM" id="SSF50447">
    <property type="entry name" value="Translation proteins"/>
    <property type="match status" value="1"/>
</dbReference>
<keyword evidence="2" id="KW-1185">Reference proteome</keyword>
<organism evidence="1 2">
    <name type="scientific">Thermoanaerobacter pseudethanolicus (strain ATCC 33223 / 39E)</name>
    <name type="common">Clostridium thermohydrosulfuricum</name>
    <dbReference type="NCBI Taxonomy" id="340099"/>
    <lineage>
        <taxon>Bacteria</taxon>
        <taxon>Bacillati</taxon>
        <taxon>Bacillota</taxon>
        <taxon>Clostridia</taxon>
        <taxon>Thermoanaerobacterales</taxon>
        <taxon>Thermoanaerobacteraceae</taxon>
        <taxon>Thermoanaerobacter</taxon>
    </lineage>
</organism>
<sequence>MLDKTYFYPESGRQPSDTGIIDGFKVYKVYEENDVIYHVVDKCVKIT</sequence>
<evidence type="ECO:0000313" key="1">
    <source>
        <dbReference type="EMBL" id="ABY95063.1"/>
    </source>
</evidence>
<dbReference type="InterPro" id="IPR009000">
    <property type="entry name" value="Transl_B-barrel_sf"/>
</dbReference>
<proteinExistence type="predicted"/>
<reference evidence="2" key="1">
    <citation type="submission" date="2008-01" db="EMBL/GenBank/DDBJ databases">
        <title>Complete sequence of Thermoanaerobacter pseudethanolicus 39E.</title>
        <authorList>
            <person name="Copeland A."/>
            <person name="Lucas S."/>
            <person name="Lapidus A."/>
            <person name="Barry K."/>
            <person name="Glavina del Rio T."/>
            <person name="Dalin E."/>
            <person name="Tice H."/>
            <person name="Pitluck S."/>
            <person name="Bruce D."/>
            <person name="Goodwin L."/>
            <person name="Saunders E."/>
            <person name="Brettin T."/>
            <person name="Detter J.C."/>
            <person name="Han C."/>
            <person name="Schmutz J."/>
            <person name="Larimer F."/>
            <person name="Land M."/>
            <person name="Hauser L."/>
            <person name="Kyrpides N."/>
            <person name="Lykidis A."/>
            <person name="Hemme C."/>
            <person name="Fields M.W."/>
            <person name="He Z."/>
            <person name="Zhou J."/>
            <person name="Richardson P."/>
        </authorList>
    </citation>
    <scope>NUCLEOTIDE SEQUENCE [LARGE SCALE GENOMIC DNA]</scope>
    <source>
        <strain evidence="2">ATCC 33223 / DSM 2355 / 39E</strain>
    </source>
</reference>
<accession>B0KAA0</accession>
<evidence type="ECO:0000313" key="2">
    <source>
        <dbReference type="Proteomes" id="UP000002156"/>
    </source>
</evidence>
<dbReference type="Gene3D" id="2.40.30.130">
    <property type="match status" value="1"/>
</dbReference>
<gene>
    <name evidence="1" type="ordered locus">Teth39_1412</name>
</gene>
<dbReference type="AlphaFoldDB" id="B0KAA0"/>
<name>B0KAA0_THEP3</name>
<evidence type="ECO:0008006" key="3">
    <source>
        <dbReference type="Google" id="ProtNLM"/>
    </source>
</evidence>
<dbReference type="KEGG" id="tpd:Teth39_1412"/>
<dbReference type="EMBL" id="CP000924">
    <property type="protein sequence ID" value="ABY95063.1"/>
    <property type="molecule type" value="Genomic_DNA"/>
</dbReference>
<protein>
    <recommendedName>
        <fullName evidence="3">Alanyl-tRNA synthetase class IIc N-terminal domain-containing protein</fullName>
    </recommendedName>
</protein>